<keyword evidence="1" id="KW-0812">Transmembrane</keyword>
<keyword evidence="1" id="KW-1133">Transmembrane helix</keyword>
<dbReference type="Proteomes" id="UP000822331">
    <property type="component" value="Unassembled WGS sequence"/>
</dbReference>
<accession>A0AAE7R1L4</accession>
<reference evidence="2 5" key="1">
    <citation type="journal article" date="2020" name="Science">
        <title>Unexpected conservation and global transmission of agrobacterial virulence plasmids.</title>
        <authorList>
            <person name="Weisberg A.J."/>
            <person name="Davis E.W. 2nd"/>
            <person name="Tabima J."/>
            <person name="Belcher M.S."/>
            <person name="Miller M."/>
            <person name="Kuo C.H."/>
            <person name="Loper J.E."/>
            <person name="Grunwald N.J."/>
            <person name="Putnam M.L."/>
            <person name="Chang J.H."/>
        </authorList>
    </citation>
    <scope>NUCLEOTIDE SEQUENCE [LARGE SCALE GENOMIC DNA]</scope>
    <source>
        <strain evidence="2 5">A19/93</strain>
    </source>
</reference>
<dbReference type="Proteomes" id="UP000663912">
    <property type="component" value="Chromosome 1"/>
</dbReference>
<feature type="transmembrane region" description="Helical" evidence="1">
    <location>
        <begin position="90"/>
        <end position="112"/>
    </location>
</feature>
<reference evidence="3" key="2">
    <citation type="submission" date="2020-02" db="EMBL/GenBank/DDBJ databases">
        <title>Unexpected conservation and global transmission of agrobacterial virulence plasmids.</title>
        <authorList>
            <person name="Weisberg A.J."/>
            <person name="Davis E.W. II"/>
            <person name="Tabima J.R."/>
            <person name="Belcher M.S."/>
            <person name="Miller M."/>
            <person name="Kuo C.-H."/>
            <person name="Loper J.E."/>
            <person name="Grunwald N.J."/>
            <person name="Putnam M.L."/>
            <person name="Chang J.H."/>
        </authorList>
    </citation>
    <scope>NUCLEOTIDE SEQUENCE</scope>
    <source>
        <strain evidence="3">W2/73</strain>
    </source>
</reference>
<evidence type="ECO:0000313" key="4">
    <source>
        <dbReference type="Proteomes" id="UP000663912"/>
    </source>
</evidence>
<dbReference type="EMBL" id="CP049206">
    <property type="protein sequence ID" value="QTG00528.1"/>
    <property type="molecule type" value="Genomic_DNA"/>
</dbReference>
<evidence type="ECO:0000313" key="5">
    <source>
        <dbReference type="Proteomes" id="UP000822331"/>
    </source>
</evidence>
<dbReference type="EMBL" id="JAAMCP010000001">
    <property type="protein sequence ID" value="NTF35329.1"/>
    <property type="molecule type" value="Genomic_DNA"/>
</dbReference>
<organism evidence="3 4">
    <name type="scientific">Agrobacterium rubi</name>
    <dbReference type="NCBI Taxonomy" id="28099"/>
    <lineage>
        <taxon>Bacteria</taxon>
        <taxon>Pseudomonadati</taxon>
        <taxon>Pseudomonadota</taxon>
        <taxon>Alphaproteobacteria</taxon>
        <taxon>Hyphomicrobiales</taxon>
        <taxon>Rhizobiaceae</taxon>
        <taxon>Rhizobium/Agrobacterium group</taxon>
        <taxon>Agrobacterium</taxon>
    </lineage>
</organism>
<keyword evidence="1" id="KW-0472">Membrane</keyword>
<feature type="transmembrane region" description="Helical" evidence="1">
    <location>
        <begin position="33"/>
        <end position="51"/>
    </location>
</feature>
<name>A0AAE7R1L4_9HYPH</name>
<protein>
    <submittedName>
        <fullName evidence="3">Uncharacterized protein</fullName>
    </submittedName>
</protein>
<dbReference type="AlphaFoldDB" id="A0AAE7R1L4"/>
<evidence type="ECO:0000313" key="3">
    <source>
        <dbReference type="EMBL" id="QTG00528.1"/>
    </source>
</evidence>
<gene>
    <name evidence="2" type="ORF">G6L72_01195</name>
    <name evidence="3" type="ORF">G6M88_09010</name>
</gene>
<sequence>MNLPAFFVITVAFTVLDGLLTFALSAGSGLDIVFARLLSVAVTVPCLAYTLNHLQRAAPMGGVLLMVVSVISTCVSFGIFALIISRNPFVQWPIAFIAASFGGLALAVIGYLRARKRLGRRP</sequence>
<evidence type="ECO:0000313" key="2">
    <source>
        <dbReference type="EMBL" id="NTF35329.1"/>
    </source>
</evidence>
<dbReference type="KEGG" id="arui:G6M88_09010"/>
<proteinExistence type="predicted"/>
<evidence type="ECO:0000256" key="1">
    <source>
        <dbReference type="SAM" id="Phobius"/>
    </source>
</evidence>
<feature type="transmembrane region" description="Helical" evidence="1">
    <location>
        <begin position="63"/>
        <end position="84"/>
    </location>
</feature>
<dbReference type="RefSeq" id="WP_065699921.1">
    <property type="nucleotide sequence ID" value="NZ_CP049206.1"/>
</dbReference>
<keyword evidence="5" id="KW-1185">Reference proteome</keyword>